<dbReference type="GO" id="GO:0008233">
    <property type="term" value="F:peptidase activity"/>
    <property type="evidence" value="ECO:0007669"/>
    <property type="project" value="InterPro"/>
</dbReference>
<reference evidence="3" key="1">
    <citation type="submission" date="2020-04" db="EMBL/GenBank/DDBJ databases">
        <authorList>
            <person name="Zhang T."/>
        </authorList>
    </citation>
    <scope>NUCLEOTIDE SEQUENCE</scope>
    <source>
        <strain evidence="3">HKST-UBA01</strain>
    </source>
</reference>
<gene>
    <name evidence="3" type="ORF">KC729_18845</name>
</gene>
<dbReference type="InterPro" id="IPR008757">
    <property type="entry name" value="Peptidase_M6-like_domain"/>
</dbReference>
<accession>A0A956RQX9</accession>
<dbReference type="Pfam" id="PF05547">
    <property type="entry name" value="Peptidase_M6"/>
    <property type="match status" value="1"/>
</dbReference>
<name>A0A956RQX9_UNCEI</name>
<dbReference type="GO" id="GO:0006508">
    <property type="term" value="P:proteolysis"/>
    <property type="evidence" value="ECO:0007669"/>
    <property type="project" value="InterPro"/>
</dbReference>
<evidence type="ECO:0000259" key="2">
    <source>
        <dbReference type="Pfam" id="PF05547"/>
    </source>
</evidence>
<feature type="compositionally biased region" description="Basic and acidic residues" evidence="1">
    <location>
        <begin position="66"/>
        <end position="85"/>
    </location>
</feature>
<feature type="non-terminal residue" evidence="3">
    <location>
        <position position="496"/>
    </location>
</feature>
<dbReference type="AlphaFoldDB" id="A0A956RQX9"/>
<proteinExistence type="predicted"/>
<organism evidence="3 4">
    <name type="scientific">Eiseniibacteriota bacterium</name>
    <dbReference type="NCBI Taxonomy" id="2212470"/>
    <lineage>
        <taxon>Bacteria</taxon>
        <taxon>Candidatus Eiseniibacteriota</taxon>
    </lineage>
</organism>
<reference evidence="3" key="2">
    <citation type="journal article" date="2021" name="Microbiome">
        <title>Successional dynamics and alternative stable states in a saline activated sludge microbial community over 9 years.</title>
        <authorList>
            <person name="Wang Y."/>
            <person name="Ye J."/>
            <person name="Ju F."/>
            <person name="Liu L."/>
            <person name="Boyd J.A."/>
            <person name="Deng Y."/>
            <person name="Parks D.H."/>
            <person name="Jiang X."/>
            <person name="Yin X."/>
            <person name="Woodcroft B.J."/>
            <person name="Tyson G.W."/>
            <person name="Hugenholtz P."/>
            <person name="Polz M.F."/>
            <person name="Zhang T."/>
        </authorList>
    </citation>
    <scope>NUCLEOTIDE SEQUENCE</scope>
    <source>
        <strain evidence="3">HKST-UBA01</strain>
    </source>
</reference>
<dbReference type="EMBL" id="JAGQHR010000827">
    <property type="protein sequence ID" value="MCA9729748.1"/>
    <property type="molecule type" value="Genomic_DNA"/>
</dbReference>
<feature type="domain" description="Peptidase M6-like" evidence="2">
    <location>
        <begin position="270"/>
        <end position="367"/>
    </location>
</feature>
<dbReference type="SUPFAM" id="SSF55486">
    <property type="entry name" value="Metalloproteases ('zincins'), catalytic domain"/>
    <property type="match status" value="1"/>
</dbReference>
<evidence type="ECO:0000256" key="1">
    <source>
        <dbReference type="SAM" id="MobiDB-lite"/>
    </source>
</evidence>
<feature type="region of interest" description="Disordered" evidence="1">
    <location>
        <begin position="66"/>
        <end position="106"/>
    </location>
</feature>
<evidence type="ECO:0000313" key="3">
    <source>
        <dbReference type="EMBL" id="MCA9729748.1"/>
    </source>
</evidence>
<sequence>MVGSAPIRLGGAFGLPLSFALICGFLAAPGVEAKQLIVHRPVTEPAPGDRGESVRSDAPDLSREFPHLLIDESLRKPEHRREKPGVRVGEPNASWSPGDLLPPSAIPRERRERALELLSTRDPQRRSELLASSLRGGSVPDTQRVLVMRVDFLADTPGERTTGNGRFDLRDSTDILFDPPPHDRKYFQRHMEALGRYYDVELNGSLVLEFDVFPAADEEAYHLRDTLPYGPWIFSNNNPDVLQHAIDLVGDTLAEVDSTDQDVDFSKYQHFLLFHAGADFQGDVNRDTPWDIPSFNLFVTDPFVVQDSVAIDLVMVVPETVSQDDFLGALNGVVTHEFGHQLGFTDLYDVRNGLPVVGAYSLMDSGDNLFALIEDPDDPGRNLAVRGTLPASVDPFHKTLLYPDGVDLIDVGRTLESDQSKLDFSLRSVQLGNEIGTVSLNNSEYLLIENRHLDLNGDSTVIIRQDPETGVILGPEPDSSAVGDTLGYREYDWLIP</sequence>
<comment type="caution">
    <text evidence="3">The sequence shown here is derived from an EMBL/GenBank/DDBJ whole genome shotgun (WGS) entry which is preliminary data.</text>
</comment>
<dbReference type="Proteomes" id="UP000697710">
    <property type="component" value="Unassembled WGS sequence"/>
</dbReference>
<evidence type="ECO:0000313" key="4">
    <source>
        <dbReference type="Proteomes" id="UP000697710"/>
    </source>
</evidence>
<protein>
    <recommendedName>
        <fullName evidence="2">Peptidase M6-like domain-containing protein</fullName>
    </recommendedName>
</protein>